<protein>
    <submittedName>
        <fullName evidence="1">14046_t:CDS:1</fullName>
    </submittedName>
</protein>
<accession>A0ACA9PW08</accession>
<evidence type="ECO:0000313" key="1">
    <source>
        <dbReference type="EMBL" id="CAG8726778.1"/>
    </source>
</evidence>
<keyword evidence="2" id="KW-1185">Reference proteome</keyword>
<name>A0ACA9PW08_9GLOM</name>
<gene>
    <name evidence="1" type="ORF">ACOLOM_LOCUS11415</name>
</gene>
<feature type="non-terminal residue" evidence="1">
    <location>
        <position position="1"/>
    </location>
</feature>
<organism evidence="1 2">
    <name type="scientific">Acaulospora colombiana</name>
    <dbReference type="NCBI Taxonomy" id="27376"/>
    <lineage>
        <taxon>Eukaryota</taxon>
        <taxon>Fungi</taxon>
        <taxon>Fungi incertae sedis</taxon>
        <taxon>Mucoromycota</taxon>
        <taxon>Glomeromycotina</taxon>
        <taxon>Glomeromycetes</taxon>
        <taxon>Diversisporales</taxon>
        <taxon>Acaulosporaceae</taxon>
        <taxon>Acaulospora</taxon>
    </lineage>
</organism>
<dbReference type="EMBL" id="CAJVPT010040987">
    <property type="protein sequence ID" value="CAG8726778.1"/>
    <property type="molecule type" value="Genomic_DNA"/>
</dbReference>
<comment type="caution">
    <text evidence="1">The sequence shown here is derived from an EMBL/GenBank/DDBJ whole genome shotgun (WGS) entry which is preliminary data.</text>
</comment>
<dbReference type="Proteomes" id="UP000789525">
    <property type="component" value="Unassembled WGS sequence"/>
</dbReference>
<proteinExistence type="predicted"/>
<sequence>SANSESSTSSLDGITGLEVEENETRLDSTNLHVGDRPHGETHSGRNVSKRSCEESVSTLLR</sequence>
<reference evidence="1" key="1">
    <citation type="submission" date="2021-06" db="EMBL/GenBank/DDBJ databases">
        <authorList>
            <person name="Kallberg Y."/>
            <person name="Tangrot J."/>
            <person name="Rosling A."/>
        </authorList>
    </citation>
    <scope>NUCLEOTIDE SEQUENCE</scope>
    <source>
        <strain evidence="1">CL356</strain>
    </source>
</reference>
<evidence type="ECO:0000313" key="2">
    <source>
        <dbReference type="Proteomes" id="UP000789525"/>
    </source>
</evidence>